<organism evidence="2">
    <name type="scientific">freshwater metagenome</name>
    <dbReference type="NCBI Taxonomy" id="449393"/>
    <lineage>
        <taxon>unclassified sequences</taxon>
        <taxon>metagenomes</taxon>
        <taxon>ecological metagenomes</taxon>
    </lineage>
</organism>
<dbReference type="Pfam" id="PF01063">
    <property type="entry name" value="Aminotran_4"/>
    <property type="match status" value="1"/>
</dbReference>
<reference evidence="2" key="1">
    <citation type="submission" date="2020-05" db="EMBL/GenBank/DDBJ databases">
        <authorList>
            <person name="Chiriac C."/>
            <person name="Salcher M."/>
            <person name="Ghai R."/>
            <person name="Kavagutti S V."/>
        </authorList>
    </citation>
    <scope>NUCLEOTIDE SEQUENCE</scope>
</reference>
<evidence type="ECO:0000313" key="2">
    <source>
        <dbReference type="EMBL" id="CAB4648391.1"/>
    </source>
</evidence>
<dbReference type="AlphaFoldDB" id="A0A6J6KF41"/>
<accession>A0A6J6KF41</accession>
<comment type="similarity">
    <text evidence="1">Belongs to the class-IV pyridoxal-phosphate-dependent aminotransferase family.</text>
</comment>
<dbReference type="InterPro" id="IPR050571">
    <property type="entry name" value="Class-IV_PLP-Dep_Aminotrnsfr"/>
</dbReference>
<dbReference type="GO" id="GO:0003824">
    <property type="term" value="F:catalytic activity"/>
    <property type="evidence" value="ECO:0007669"/>
    <property type="project" value="InterPro"/>
</dbReference>
<dbReference type="InterPro" id="IPR036038">
    <property type="entry name" value="Aminotransferase-like"/>
</dbReference>
<sequence>MKIWVNNALVNDADAYLDSSGWPQDSGLFETMRTEGGRVQLLARHMRRVITRAKILEIPIPHEDVIFDAVEGLLENEPHEIGRLRFTFSKDRFIATHQGYLDQSESFRVATHSVSDHEPGRRDKSYPYTSNLQLLENAVKSGFDELIVIGGDGRVAEGATSNYAFRVDGQWVTPPMSAGLLPGVIRALAVEECGVAVRDVQREDLGRCDASIIMSSLKIARPISAVDTRSLIIDSDVELICSKLRHLATTL</sequence>
<dbReference type="PANTHER" id="PTHR42743">
    <property type="entry name" value="AMINO-ACID AMINOTRANSFERASE"/>
    <property type="match status" value="1"/>
</dbReference>
<evidence type="ECO:0000256" key="1">
    <source>
        <dbReference type="ARBA" id="ARBA00009320"/>
    </source>
</evidence>
<dbReference type="Gene3D" id="3.30.470.10">
    <property type="match status" value="1"/>
</dbReference>
<dbReference type="Gene3D" id="3.20.10.10">
    <property type="entry name" value="D-amino Acid Aminotransferase, subunit A, domain 2"/>
    <property type="match status" value="1"/>
</dbReference>
<proteinExistence type="inferred from homology"/>
<gene>
    <name evidence="2" type="ORF">UFOPK2162_00880</name>
</gene>
<dbReference type="GO" id="GO:0046394">
    <property type="term" value="P:carboxylic acid biosynthetic process"/>
    <property type="evidence" value="ECO:0007669"/>
    <property type="project" value="UniProtKB-ARBA"/>
</dbReference>
<protein>
    <submittedName>
        <fullName evidence="2">Unannotated protein</fullName>
    </submittedName>
</protein>
<dbReference type="InterPro" id="IPR043132">
    <property type="entry name" value="BCAT-like_C"/>
</dbReference>
<dbReference type="PANTHER" id="PTHR42743:SF11">
    <property type="entry name" value="AMINODEOXYCHORISMATE LYASE"/>
    <property type="match status" value="1"/>
</dbReference>
<dbReference type="EMBL" id="CAEZVZ010000129">
    <property type="protein sequence ID" value="CAB4648391.1"/>
    <property type="molecule type" value="Genomic_DNA"/>
</dbReference>
<dbReference type="SUPFAM" id="SSF56752">
    <property type="entry name" value="D-aminoacid aminotransferase-like PLP-dependent enzymes"/>
    <property type="match status" value="1"/>
</dbReference>
<dbReference type="InterPro" id="IPR043131">
    <property type="entry name" value="BCAT-like_N"/>
</dbReference>
<name>A0A6J6KF41_9ZZZZ</name>
<dbReference type="InterPro" id="IPR001544">
    <property type="entry name" value="Aminotrans_IV"/>
</dbReference>